<gene>
    <name evidence="1" type="ORF">G3M56_009200</name>
</gene>
<protein>
    <submittedName>
        <fullName evidence="1">Uncharacterized protein</fullName>
    </submittedName>
</protein>
<evidence type="ECO:0000313" key="2">
    <source>
        <dbReference type="Proteomes" id="UP000475117"/>
    </source>
</evidence>
<dbReference type="EMBL" id="CP066776">
    <property type="protein sequence ID" value="QQL44069.1"/>
    <property type="molecule type" value="Genomic_DNA"/>
</dbReference>
<reference evidence="1 2" key="1">
    <citation type="submission" date="2020-12" db="EMBL/GenBank/DDBJ databases">
        <title>Sulforoseuscoccus oceanibium gen. nov., sp. nov., a representative of the phylum Verrucomicrobia with special cytoplasmic membrane, and proposal of Sulforoseuscoccusaceae fam. nov.</title>
        <authorList>
            <person name="Xi F."/>
        </authorList>
    </citation>
    <scope>NUCLEOTIDE SEQUENCE [LARGE SCALE GENOMIC DNA]</scope>
    <source>
        <strain evidence="1 2">T37</strain>
    </source>
</reference>
<dbReference type="RefSeq" id="WP_164365765.1">
    <property type="nucleotide sequence ID" value="NZ_CP066776.1"/>
</dbReference>
<proteinExistence type="predicted"/>
<organism evidence="1 2">
    <name type="scientific">Sulfuriroseicoccus oceanibius</name>
    <dbReference type="NCBI Taxonomy" id="2707525"/>
    <lineage>
        <taxon>Bacteria</taxon>
        <taxon>Pseudomonadati</taxon>
        <taxon>Verrucomicrobiota</taxon>
        <taxon>Verrucomicrobiia</taxon>
        <taxon>Verrucomicrobiales</taxon>
        <taxon>Verrucomicrobiaceae</taxon>
        <taxon>Sulfuriroseicoccus</taxon>
    </lineage>
</organism>
<name>A0A6B3L6J9_9BACT</name>
<keyword evidence="2" id="KW-1185">Reference proteome</keyword>
<dbReference type="AlphaFoldDB" id="A0A6B3L6J9"/>
<dbReference type="Proteomes" id="UP000475117">
    <property type="component" value="Chromosome"/>
</dbReference>
<accession>A0A6B3L6J9</accession>
<dbReference type="KEGG" id="soa:G3M56_009200"/>
<sequence length="167" mass="17958">MKYSRLIPLFAICSFSSICTASEVAPTGLTVVVCDSSNKVLDTVVVPDDEKSGSVKFTLPEGVTEIRVFALGKRQHKDLPSGYFIKGRPDNDEWMGRGYVEAHVEKGLLVGIDGNGVGPIKFSEELEKQILADIKADKPAPLTTIKSDGEQDGAANRDNAGDCSQDL</sequence>
<evidence type="ECO:0000313" key="1">
    <source>
        <dbReference type="EMBL" id="QQL44069.1"/>
    </source>
</evidence>